<dbReference type="SMART" id="SM00052">
    <property type="entry name" value="EAL"/>
    <property type="match status" value="1"/>
</dbReference>
<dbReference type="PROSITE" id="PS50883">
    <property type="entry name" value="EAL"/>
    <property type="match status" value="1"/>
</dbReference>
<dbReference type="Pfam" id="PF00990">
    <property type="entry name" value="GGDEF"/>
    <property type="match status" value="1"/>
</dbReference>
<keyword evidence="1" id="KW-1133">Transmembrane helix</keyword>
<dbReference type="Proteomes" id="UP001629214">
    <property type="component" value="Unassembled WGS sequence"/>
</dbReference>
<dbReference type="InterPro" id="IPR035919">
    <property type="entry name" value="EAL_sf"/>
</dbReference>
<dbReference type="PANTHER" id="PTHR44757:SF2">
    <property type="entry name" value="BIOFILM ARCHITECTURE MAINTENANCE PROTEIN MBAA"/>
    <property type="match status" value="1"/>
</dbReference>
<keyword evidence="1" id="KW-0812">Transmembrane</keyword>
<dbReference type="InterPro" id="IPR000160">
    <property type="entry name" value="GGDEF_dom"/>
</dbReference>
<feature type="transmembrane region" description="Helical" evidence="1">
    <location>
        <begin position="294"/>
        <end position="317"/>
    </location>
</feature>
<dbReference type="InterPro" id="IPR013656">
    <property type="entry name" value="PAS_4"/>
</dbReference>
<dbReference type="InterPro" id="IPR000014">
    <property type="entry name" value="PAS"/>
</dbReference>
<dbReference type="SMART" id="SM00065">
    <property type="entry name" value="GAF"/>
    <property type="match status" value="1"/>
</dbReference>
<dbReference type="SUPFAM" id="SSF55073">
    <property type="entry name" value="Nucleotide cyclase"/>
    <property type="match status" value="1"/>
</dbReference>
<dbReference type="CDD" id="cd12915">
    <property type="entry name" value="PDC2_DGC_like"/>
    <property type="match status" value="1"/>
</dbReference>
<dbReference type="NCBIfam" id="TIGR00229">
    <property type="entry name" value="sensory_box"/>
    <property type="match status" value="1"/>
</dbReference>
<dbReference type="Gene3D" id="3.30.70.270">
    <property type="match status" value="1"/>
</dbReference>
<proteinExistence type="predicted"/>
<feature type="transmembrane region" description="Helical" evidence="1">
    <location>
        <begin position="12"/>
        <end position="34"/>
    </location>
</feature>
<keyword evidence="1" id="KW-0472">Membrane</keyword>
<dbReference type="Pfam" id="PF13185">
    <property type="entry name" value="GAF_2"/>
    <property type="match status" value="1"/>
</dbReference>
<dbReference type="CDD" id="cd01948">
    <property type="entry name" value="EAL"/>
    <property type="match status" value="1"/>
</dbReference>
<dbReference type="InterPro" id="IPR052155">
    <property type="entry name" value="Biofilm_reg_signaling"/>
</dbReference>
<dbReference type="InterPro" id="IPR029016">
    <property type="entry name" value="GAF-like_dom_sf"/>
</dbReference>
<dbReference type="CDD" id="cd01949">
    <property type="entry name" value="GGDEF"/>
    <property type="match status" value="1"/>
</dbReference>
<evidence type="ECO:0000256" key="1">
    <source>
        <dbReference type="SAM" id="Phobius"/>
    </source>
</evidence>
<dbReference type="InterPro" id="IPR001633">
    <property type="entry name" value="EAL_dom"/>
</dbReference>
<dbReference type="PANTHER" id="PTHR44757">
    <property type="entry name" value="DIGUANYLATE CYCLASE DGCP"/>
    <property type="match status" value="1"/>
</dbReference>
<dbReference type="NCBIfam" id="TIGR00254">
    <property type="entry name" value="GGDEF"/>
    <property type="match status" value="1"/>
</dbReference>
<dbReference type="Gene3D" id="3.30.450.20">
    <property type="entry name" value="PAS domain"/>
    <property type="match status" value="3"/>
</dbReference>
<dbReference type="InterPro" id="IPR035965">
    <property type="entry name" value="PAS-like_dom_sf"/>
</dbReference>
<dbReference type="SUPFAM" id="SSF141868">
    <property type="entry name" value="EAL domain-like"/>
    <property type="match status" value="1"/>
</dbReference>
<dbReference type="CDD" id="cd18773">
    <property type="entry name" value="PDC1_HK_sensor"/>
    <property type="match status" value="1"/>
</dbReference>
<dbReference type="SUPFAM" id="SSF55785">
    <property type="entry name" value="PYP-like sensor domain (PAS domain)"/>
    <property type="match status" value="1"/>
</dbReference>
<dbReference type="PROSITE" id="PS50887">
    <property type="entry name" value="GGDEF"/>
    <property type="match status" value="1"/>
</dbReference>
<reference evidence="4 5" key="1">
    <citation type="journal article" date="2024" name="Chem. Sci.">
        <title>Discovery of megapolipeptins by genome mining of a Burkholderiales bacteria collection.</title>
        <authorList>
            <person name="Paulo B.S."/>
            <person name="Recchia M.J.J."/>
            <person name="Lee S."/>
            <person name="Fergusson C.H."/>
            <person name="Romanowski S.B."/>
            <person name="Hernandez A."/>
            <person name="Krull N."/>
            <person name="Liu D.Y."/>
            <person name="Cavanagh H."/>
            <person name="Bos A."/>
            <person name="Gray C.A."/>
            <person name="Murphy B.T."/>
            <person name="Linington R.G."/>
            <person name="Eustaquio A.S."/>
        </authorList>
    </citation>
    <scope>NUCLEOTIDE SEQUENCE [LARGE SCALE GENOMIC DNA]</scope>
    <source>
        <strain evidence="4 5">RL21-008-BIB-B</strain>
    </source>
</reference>
<feature type="domain" description="EAL" evidence="2">
    <location>
        <begin position="794"/>
        <end position="1048"/>
    </location>
</feature>
<dbReference type="InterPro" id="IPR054327">
    <property type="entry name" value="His-kinase-like_sensor"/>
</dbReference>
<dbReference type="Gene3D" id="3.30.450.40">
    <property type="match status" value="1"/>
</dbReference>
<dbReference type="EMBL" id="JAQQFR010000009">
    <property type="protein sequence ID" value="MFL9879752.1"/>
    <property type="molecule type" value="Genomic_DNA"/>
</dbReference>
<gene>
    <name evidence="4" type="ORF">PQR63_15230</name>
</gene>
<comment type="caution">
    <text evidence="4">The sequence shown here is derived from an EMBL/GenBank/DDBJ whole genome shotgun (WGS) entry which is preliminary data.</text>
</comment>
<dbReference type="Gene3D" id="3.20.20.450">
    <property type="entry name" value="EAL domain"/>
    <property type="match status" value="1"/>
</dbReference>
<dbReference type="Pfam" id="PF22588">
    <property type="entry name" value="dCache_1_like"/>
    <property type="match status" value="1"/>
</dbReference>
<name>A0ABW8Z9X7_9BURK</name>
<sequence>MGKGKKPGRATSTLRTLFFFVAFVIAVISAQTWWEVRQDRQLTIDSEMSSSMVAVRSVEEHAERILVDVDRMLNSAAVSIQIADQHILEDDVALYELLVREKQVLPPVQVLRFVDLTGVSRASSSRVGATEIELSDLQLRQVDANPAKPGYFVGQLIKSPGNQELILPIARNLYIRGQHVGMIVAELKVNYFFDFYKRITNYKAIVSLRKLDGSLMIRSPFEPTWIDRSLRDAKSMINIRNGADEGAFAEHSILTGEYLLFTYKKIPDSPMVAVYSRRMDDVLMPWKSRTLNRILLSVGISGFILLALVAFIIYYNYKQKLDDALTESEHRYRQLYDDGNDPIVLISQDMLYIDCNAAAVRFFGVADKQRIIGKKVGLFSRQSALQLQQPDIMALIEKAIAGEPQQFEWVTIRRHKIIYTDVTINRTELDKGYAIFAILRDISARKRAELLQTTQNRILHLVMTDADLEDILKEIVQFADSQIPQSVCSILMLNDEASYFAAIFTSRLSERMRVGYLGMPIAHGNGASSEAVITRMPYVVGDILADPVMENARQFINLEEFPSCGSWPIVGKEGQVLGVFSALLKEHGLPASEYLHLAGVVADLASVAIESRKAEDRIRHLAHYDELTGLPNRFLCTQHISNAIAHAEHRGGQVAVFLMDLDRFKNINDTFGHETGEALLREIAIRFRNCLRELDILARVGGDEFIVLVDDYEDPLQLGEIAQKLLTEARKPFDISGHECQLSTSIGIATYPTDGPNAQTLIKNADIAMYRAKHKGKDDYRFYSDEVNTHTIERIALETELRRAIERKEFVVHYQPKVDLKSSRIVGAEALVRWQHPVRGLLPPGEFIGLAEEAGLIDQIGLQVLDRACVDIDSLNRLGLAFGRIAINLAGSQFNDDNLLADIQRVVQSRGVSSASLEFEITESMVMHNREQAIAIMDGIRALGFTISIDDFGTGYSSLAYLKRFPVDNVKIDRSFITDIPHDANGSAIVQAIIAMAHALNLKVVTEGVETEVQLKALQVFGSDEYQGYFFSRPIPHAAFVQMLQQHAQPKL</sequence>
<evidence type="ECO:0000259" key="3">
    <source>
        <dbReference type="PROSITE" id="PS50887"/>
    </source>
</evidence>
<organism evidence="4 5">
    <name type="scientific">Herbaspirillum rhizosphaerae</name>
    <dbReference type="NCBI Taxonomy" id="346179"/>
    <lineage>
        <taxon>Bacteria</taxon>
        <taxon>Pseudomonadati</taxon>
        <taxon>Pseudomonadota</taxon>
        <taxon>Betaproteobacteria</taxon>
        <taxon>Burkholderiales</taxon>
        <taxon>Oxalobacteraceae</taxon>
        <taxon>Herbaspirillum</taxon>
    </lineage>
</organism>
<keyword evidence="5" id="KW-1185">Reference proteome</keyword>
<dbReference type="InterPro" id="IPR003018">
    <property type="entry name" value="GAF"/>
</dbReference>
<dbReference type="SMART" id="SM00267">
    <property type="entry name" value="GGDEF"/>
    <property type="match status" value="1"/>
</dbReference>
<protein>
    <submittedName>
        <fullName evidence="4">EAL domain-containing protein</fullName>
    </submittedName>
</protein>
<dbReference type="InterPro" id="IPR029787">
    <property type="entry name" value="Nucleotide_cyclase"/>
</dbReference>
<evidence type="ECO:0000313" key="4">
    <source>
        <dbReference type="EMBL" id="MFL9879752.1"/>
    </source>
</evidence>
<accession>A0ABW8Z9X7</accession>
<dbReference type="SUPFAM" id="SSF55781">
    <property type="entry name" value="GAF domain-like"/>
    <property type="match status" value="1"/>
</dbReference>
<evidence type="ECO:0000313" key="5">
    <source>
        <dbReference type="Proteomes" id="UP001629214"/>
    </source>
</evidence>
<evidence type="ECO:0000259" key="2">
    <source>
        <dbReference type="PROSITE" id="PS50883"/>
    </source>
</evidence>
<dbReference type="Pfam" id="PF08448">
    <property type="entry name" value="PAS_4"/>
    <property type="match status" value="1"/>
</dbReference>
<dbReference type="Pfam" id="PF00563">
    <property type="entry name" value="EAL"/>
    <property type="match status" value="1"/>
</dbReference>
<dbReference type="InterPro" id="IPR043128">
    <property type="entry name" value="Rev_trsase/Diguanyl_cyclase"/>
</dbReference>
<feature type="domain" description="GGDEF" evidence="3">
    <location>
        <begin position="652"/>
        <end position="785"/>
    </location>
</feature>
<dbReference type="SMART" id="SM00091">
    <property type="entry name" value="PAS"/>
    <property type="match status" value="1"/>
</dbReference>